<protein>
    <submittedName>
        <fullName evidence="3">Uncharacterized protein</fullName>
    </submittedName>
</protein>
<sequence length="281" mass="32658">MAKKQKIEKHSDSEDSGDDQCNHDHDDDENNDHGHSHAGGDHGHSHGGGKKQKGPPPSKTKTVIKFLILMMIVPAFYLIPVVLKSAGEIVSNNRVYLIYIWSVYIAILSVLVYLKRHLISLSSFVNQNLIWLIFTLGVFIVLDIPKMIQQVDLRTEVLFVWCTLTMIPNLIIFSLDDTDHKTLERLEEEKEQRKKKKEAEKKKKKDERKKAKLEEKMKQYTPMKRFLMNAGVYACLLLLVALLGWQTYRWYLRTQQNIQDRIRNPQTSPDIMNDIPFDIED</sequence>
<keyword evidence="4" id="KW-1185">Reference proteome</keyword>
<name>A0A8J4UYE1_9MYCE</name>
<comment type="caution">
    <text evidence="3">The sequence shown here is derived from an EMBL/GenBank/DDBJ whole genome shotgun (WGS) entry which is preliminary data.</text>
</comment>
<feature type="transmembrane region" description="Helical" evidence="2">
    <location>
        <begin position="63"/>
        <end position="83"/>
    </location>
</feature>
<keyword evidence="2" id="KW-1133">Transmembrane helix</keyword>
<dbReference type="EMBL" id="AJWJ01000266">
    <property type="protein sequence ID" value="KAF2072600.1"/>
    <property type="molecule type" value="Genomic_DNA"/>
</dbReference>
<feature type="region of interest" description="Disordered" evidence="1">
    <location>
        <begin position="1"/>
        <end position="58"/>
    </location>
</feature>
<dbReference type="OrthoDB" id="19260at2759"/>
<accession>A0A8J4UYE1</accession>
<proteinExistence type="predicted"/>
<dbReference type="AlphaFoldDB" id="A0A8J4UYE1"/>
<feature type="compositionally biased region" description="Basic and acidic residues" evidence="1">
    <location>
        <begin position="190"/>
        <end position="201"/>
    </location>
</feature>
<keyword evidence="2" id="KW-0472">Membrane</keyword>
<organism evidence="3 4">
    <name type="scientific">Polysphondylium violaceum</name>
    <dbReference type="NCBI Taxonomy" id="133409"/>
    <lineage>
        <taxon>Eukaryota</taxon>
        <taxon>Amoebozoa</taxon>
        <taxon>Evosea</taxon>
        <taxon>Eumycetozoa</taxon>
        <taxon>Dictyostelia</taxon>
        <taxon>Dictyosteliales</taxon>
        <taxon>Dictyosteliaceae</taxon>
        <taxon>Polysphondylium</taxon>
    </lineage>
</organism>
<keyword evidence="2" id="KW-0812">Transmembrane</keyword>
<evidence type="ECO:0000313" key="4">
    <source>
        <dbReference type="Proteomes" id="UP000695562"/>
    </source>
</evidence>
<feature type="region of interest" description="Disordered" evidence="1">
    <location>
        <begin position="190"/>
        <end position="210"/>
    </location>
</feature>
<feature type="transmembrane region" description="Helical" evidence="2">
    <location>
        <begin position="226"/>
        <end position="245"/>
    </location>
</feature>
<gene>
    <name evidence="3" type="ORF">CYY_006097</name>
</gene>
<reference evidence="3" key="1">
    <citation type="submission" date="2020-01" db="EMBL/GenBank/DDBJ databases">
        <title>Development of genomics and gene disruption for Polysphondylium violaceum indicates a role for the polyketide synthase stlB in stalk morphogenesis.</title>
        <authorList>
            <person name="Narita B."/>
            <person name="Kawabe Y."/>
            <person name="Kin K."/>
            <person name="Saito T."/>
            <person name="Gibbs R."/>
            <person name="Kuspa A."/>
            <person name="Muzny D."/>
            <person name="Queller D."/>
            <person name="Richards S."/>
            <person name="Strassman J."/>
            <person name="Sucgang R."/>
            <person name="Worley K."/>
            <person name="Schaap P."/>
        </authorList>
    </citation>
    <scope>NUCLEOTIDE SEQUENCE</scope>
    <source>
        <strain evidence="3">QSvi11</strain>
    </source>
</reference>
<feature type="transmembrane region" description="Helical" evidence="2">
    <location>
        <begin position="157"/>
        <end position="175"/>
    </location>
</feature>
<evidence type="ECO:0000313" key="3">
    <source>
        <dbReference type="EMBL" id="KAF2072600.1"/>
    </source>
</evidence>
<dbReference type="Proteomes" id="UP000695562">
    <property type="component" value="Unassembled WGS sequence"/>
</dbReference>
<feature type="compositionally biased region" description="Basic and acidic residues" evidence="1">
    <location>
        <begin position="20"/>
        <end position="44"/>
    </location>
</feature>
<evidence type="ECO:0000256" key="2">
    <source>
        <dbReference type="SAM" id="Phobius"/>
    </source>
</evidence>
<evidence type="ECO:0000256" key="1">
    <source>
        <dbReference type="SAM" id="MobiDB-lite"/>
    </source>
</evidence>
<feature type="transmembrane region" description="Helical" evidence="2">
    <location>
        <begin position="95"/>
        <end position="114"/>
    </location>
</feature>
<feature type="transmembrane region" description="Helical" evidence="2">
    <location>
        <begin position="126"/>
        <end position="145"/>
    </location>
</feature>